<dbReference type="InterPro" id="IPR036890">
    <property type="entry name" value="HATPase_C_sf"/>
</dbReference>
<feature type="transmembrane region" description="Helical" evidence="9">
    <location>
        <begin position="48"/>
        <end position="67"/>
    </location>
</feature>
<keyword evidence="9" id="KW-0472">Membrane</keyword>
<dbReference type="Gene3D" id="1.20.5.1930">
    <property type="match status" value="1"/>
</dbReference>
<feature type="transmembrane region" description="Helical" evidence="9">
    <location>
        <begin position="72"/>
        <end position="89"/>
    </location>
</feature>
<evidence type="ECO:0000259" key="10">
    <source>
        <dbReference type="Pfam" id="PF02518"/>
    </source>
</evidence>
<dbReference type="EC" id="2.7.13.3" evidence="2"/>
<evidence type="ECO:0000256" key="7">
    <source>
        <dbReference type="ARBA" id="ARBA00022840"/>
    </source>
</evidence>
<evidence type="ECO:0000256" key="1">
    <source>
        <dbReference type="ARBA" id="ARBA00000085"/>
    </source>
</evidence>
<keyword evidence="6 13" id="KW-0418">Kinase</keyword>
<evidence type="ECO:0000256" key="6">
    <source>
        <dbReference type="ARBA" id="ARBA00022777"/>
    </source>
</evidence>
<feature type="domain" description="Histidine kinase/HSP90-like ATPase" evidence="10">
    <location>
        <begin position="291"/>
        <end position="386"/>
    </location>
</feature>
<dbReference type="PANTHER" id="PTHR24421">
    <property type="entry name" value="NITRATE/NITRITE SENSOR PROTEIN NARX-RELATED"/>
    <property type="match status" value="1"/>
</dbReference>
<keyword evidence="8" id="KW-0902">Two-component regulatory system</keyword>
<evidence type="ECO:0000256" key="4">
    <source>
        <dbReference type="ARBA" id="ARBA00022679"/>
    </source>
</evidence>
<dbReference type="InterPro" id="IPR055558">
    <property type="entry name" value="DUF7134"/>
</dbReference>
<sequence>MAPDTTPRLRLRLRLPDGRAADVVPACGVLLLGAVWGSAPLIREPAEPWPVTVLGWLLTAAVCGALYVRRRYPVAVTVFVATATAVYYVTSTYDGPLVVAVIISLYSVAAEGRLQAALALAAVVVIGVGIGVLAGSNDMNSVALFMLTGWLVAVLALGTMRHRRFAFAEEAARRRATEERLRIARELHDVIGHRISLINVQAGASLHRLAKHPGEAEEALATIKQSSREALRELRATLGVLRQVDEAAPTQPAPGLARLDELVVSARPTGLEVRVHSRGGAGPLPAAVDLAAFRIVQEALTNVTRHADGATSVDVRLEFGERELALAVEDDGKATGALDRRAAGQGSTGGSGIAGMRERAAMLGGELAAGPGPHGGFAVTARIPYENR</sequence>
<feature type="transmembrane region" description="Helical" evidence="9">
    <location>
        <begin position="117"/>
        <end position="136"/>
    </location>
</feature>
<keyword evidence="3" id="KW-0597">Phosphoprotein</keyword>
<feature type="domain" description="DUF7134" evidence="12">
    <location>
        <begin position="22"/>
        <end position="164"/>
    </location>
</feature>
<dbReference type="CDD" id="cd16917">
    <property type="entry name" value="HATPase_UhpB-NarQ-NarX-like"/>
    <property type="match status" value="1"/>
</dbReference>
<evidence type="ECO:0000256" key="5">
    <source>
        <dbReference type="ARBA" id="ARBA00022741"/>
    </source>
</evidence>
<dbReference type="EMBL" id="JADKMA010000044">
    <property type="protein sequence ID" value="MBO8192249.1"/>
    <property type="molecule type" value="Genomic_DNA"/>
</dbReference>
<dbReference type="RefSeq" id="WP_209239341.1">
    <property type="nucleotide sequence ID" value="NZ_JADKMA010000044.1"/>
</dbReference>
<keyword evidence="7" id="KW-0067">ATP-binding</keyword>
<gene>
    <name evidence="13" type="ORF">ITI46_11310</name>
</gene>
<proteinExistence type="predicted"/>
<protein>
    <recommendedName>
        <fullName evidence="2">histidine kinase</fullName>
        <ecNumber evidence="2">2.7.13.3</ecNumber>
    </recommendedName>
</protein>
<feature type="transmembrane region" description="Helical" evidence="9">
    <location>
        <begin position="20"/>
        <end position="42"/>
    </location>
</feature>
<name>A0ABS3XAC1_9ACTN</name>
<keyword evidence="5" id="KW-0547">Nucleotide-binding</keyword>
<evidence type="ECO:0000313" key="13">
    <source>
        <dbReference type="EMBL" id="MBO8192249.1"/>
    </source>
</evidence>
<dbReference type="Gene3D" id="3.30.565.10">
    <property type="entry name" value="Histidine kinase-like ATPase, C-terminal domain"/>
    <property type="match status" value="1"/>
</dbReference>
<dbReference type="Proteomes" id="UP001519064">
    <property type="component" value="Unassembled WGS sequence"/>
</dbReference>
<dbReference type="GO" id="GO:0016301">
    <property type="term" value="F:kinase activity"/>
    <property type="evidence" value="ECO:0007669"/>
    <property type="project" value="UniProtKB-KW"/>
</dbReference>
<evidence type="ECO:0000256" key="9">
    <source>
        <dbReference type="SAM" id="Phobius"/>
    </source>
</evidence>
<evidence type="ECO:0000259" key="12">
    <source>
        <dbReference type="Pfam" id="PF23539"/>
    </source>
</evidence>
<reference evidence="13 14" key="1">
    <citation type="submission" date="2020-11" db="EMBL/GenBank/DDBJ databases">
        <title>Streptomyces spirodelae sp. nov., isolated from duckweed.</title>
        <authorList>
            <person name="Saimee Y."/>
            <person name="Duangmal K."/>
        </authorList>
    </citation>
    <scope>NUCLEOTIDE SEQUENCE [LARGE SCALE GENOMIC DNA]</scope>
    <source>
        <strain evidence="13 14">S16-07</strain>
    </source>
</reference>
<dbReference type="Pfam" id="PF23539">
    <property type="entry name" value="DUF7134"/>
    <property type="match status" value="1"/>
</dbReference>
<dbReference type="PANTHER" id="PTHR24421:SF10">
    <property type="entry name" value="NITRATE_NITRITE SENSOR PROTEIN NARQ"/>
    <property type="match status" value="1"/>
</dbReference>
<evidence type="ECO:0000256" key="8">
    <source>
        <dbReference type="ARBA" id="ARBA00023012"/>
    </source>
</evidence>
<keyword evidence="9" id="KW-1133">Transmembrane helix</keyword>
<evidence type="ECO:0000256" key="2">
    <source>
        <dbReference type="ARBA" id="ARBA00012438"/>
    </source>
</evidence>
<dbReference type="SUPFAM" id="SSF55874">
    <property type="entry name" value="ATPase domain of HSP90 chaperone/DNA topoisomerase II/histidine kinase"/>
    <property type="match status" value="1"/>
</dbReference>
<dbReference type="InterPro" id="IPR003594">
    <property type="entry name" value="HATPase_dom"/>
</dbReference>
<dbReference type="Pfam" id="PF02518">
    <property type="entry name" value="HATPase_c"/>
    <property type="match status" value="1"/>
</dbReference>
<dbReference type="InterPro" id="IPR011712">
    <property type="entry name" value="Sig_transdc_His_kin_sub3_dim/P"/>
</dbReference>
<comment type="catalytic activity">
    <reaction evidence="1">
        <text>ATP + protein L-histidine = ADP + protein N-phospho-L-histidine.</text>
        <dbReference type="EC" id="2.7.13.3"/>
    </reaction>
</comment>
<organism evidence="13 14">
    <name type="scientific">Streptomyces oryzae</name>
    <dbReference type="NCBI Taxonomy" id="1434886"/>
    <lineage>
        <taxon>Bacteria</taxon>
        <taxon>Bacillati</taxon>
        <taxon>Actinomycetota</taxon>
        <taxon>Actinomycetes</taxon>
        <taxon>Kitasatosporales</taxon>
        <taxon>Streptomycetaceae</taxon>
        <taxon>Streptomyces</taxon>
    </lineage>
</organism>
<evidence type="ECO:0000313" key="14">
    <source>
        <dbReference type="Proteomes" id="UP001519064"/>
    </source>
</evidence>
<keyword evidence="4" id="KW-0808">Transferase</keyword>
<feature type="transmembrane region" description="Helical" evidence="9">
    <location>
        <begin position="142"/>
        <end position="160"/>
    </location>
</feature>
<keyword evidence="9" id="KW-0812">Transmembrane</keyword>
<comment type="caution">
    <text evidence="13">The sequence shown here is derived from an EMBL/GenBank/DDBJ whole genome shotgun (WGS) entry which is preliminary data.</text>
</comment>
<dbReference type="InterPro" id="IPR050482">
    <property type="entry name" value="Sensor_HK_TwoCompSys"/>
</dbReference>
<accession>A0ABS3XAC1</accession>
<evidence type="ECO:0000256" key="3">
    <source>
        <dbReference type="ARBA" id="ARBA00022553"/>
    </source>
</evidence>
<dbReference type="Pfam" id="PF07730">
    <property type="entry name" value="HisKA_3"/>
    <property type="match status" value="1"/>
</dbReference>
<feature type="domain" description="Signal transduction histidine kinase subgroup 3 dimerisation and phosphoacceptor" evidence="11">
    <location>
        <begin position="179"/>
        <end position="245"/>
    </location>
</feature>
<keyword evidence="14" id="KW-1185">Reference proteome</keyword>
<evidence type="ECO:0000259" key="11">
    <source>
        <dbReference type="Pfam" id="PF07730"/>
    </source>
</evidence>